<evidence type="ECO:0000313" key="3">
    <source>
        <dbReference type="EMBL" id="MFC4403049.1"/>
    </source>
</evidence>
<dbReference type="InterPro" id="IPR055170">
    <property type="entry name" value="GFO_IDH_MocA-like_dom"/>
</dbReference>
<sequence length="373" mass="42958">MKKVKAGIIGLGIQGKKYASMIFDQKVEGMELTAICSRSASKKEFVEQEYPGVLFFQDFQELIHSDQVDAVIVCVPHYHHAEVSEFALKHQKHVLVEKPLSVYVSQVDSLMRTAEENNHLTFAMLFNQRANTVHQRLKNLLDHRVIGGIRNWNWTMSTVWRTQAYFDQNDWRATWKGEGGGVLINQASHQIDLIQWLFGMPDQVYANLKYGSKRDIEVDDDVTAFFRYRNGESGIFQSRTHDYFGTDQLEILGDKGKILVEDSEKIVLKTFDQSEQDWSSALTLDEMKAAHRNPSYYSETVEDYRDEPSDPYVRILENFAANILTGEPLIATGNEGIKSMEIINGLYLSDWLKKETALPVNQEQFKEQLMERQ</sequence>
<evidence type="ECO:0000259" key="1">
    <source>
        <dbReference type="Pfam" id="PF01408"/>
    </source>
</evidence>
<dbReference type="InterPro" id="IPR000683">
    <property type="entry name" value="Gfo/Idh/MocA-like_OxRdtase_N"/>
</dbReference>
<comment type="caution">
    <text evidence="3">The sequence shown here is derived from an EMBL/GenBank/DDBJ whole genome shotgun (WGS) entry which is preliminary data.</text>
</comment>
<dbReference type="RefSeq" id="WP_390251221.1">
    <property type="nucleotide sequence ID" value="NZ_JBHSDT010000004.1"/>
</dbReference>
<dbReference type="Pfam" id="PF01408">
    <property type="entry name" value="GFO_IDH_MocA"/>
    <property type="match status" value="1"/>
</dbReference>
<dbReference type="Gene3D" id="3.40.50.720">
    <property type="entry name" value="NAD(P)-binding Rossmann-like Domain"/>
    <property type="match status" value="1"/>
</dbReference>
<evidence type="ECO:0000313" key="4">
    <source>
        <dbReference type="Proteomes" id="UP001595882"/>
    </source>
</evidence>
<dbReference type="InterPro" id="IPR052515">
    <property type="entry name" value="Gfo/Idh/MocA_Oxidoreductase"/>
</dbReference>
<dbReference type="Proteomes" id="UP001595882">
    <property type="component" value="Unassembled WGS sequence"/>
</dbReference>
<dbReference type="Pfam" id="PF22725">
    <property type="entry name" value="GFO_IDH_MocA_C3"/>
    <property type="match status" value="1"/>
</dbReference>
<dbReference type="Gene3D" id="3.30.360.10">
    <property type="entry name" value="Dihydrodipicolinate Reductase, domain 2"/>
    <property type="match status" value="1"/>
</dbReference>
<feature type="domain" description="Gfo/Idh/MocA-like oxidoreductase N-terminal" evidence="1">
    <location>
        <begin position="5"/>
        <end position="120"/>
    </location>
</feature>
<name>A0ABV8WVR4_9BACI</name>
<evidence type="ECO:0000259" key="2">
    <source>
        <dbReference type="Pfam" id="PF22725"/>
    </source>
</evidence>
<dbReference type="InterPro" id="IPR036291">
    <property type="entry name" value="NAD(P)-bd_dom_sf"/>
</dbReference>
<protein>
    <submittedName>
        <fullName evidence="3">Gfo/Idh/MocA family protein</fullName>
    </submittedName>
</protein>
<dbReference type="EMBL" id="JBHSDT010000004">
    <property type="protein sequence ID" value="MFC4403049.1"/>
    <property type="molecule type" value="Genomic_DNA"/>
</dbReference>
<dbReference type="SUPFAM" id="SSF51735">
    <property type="entry name" value="NAD(P)-binding Rossmann-fold domains"/>
    <property type="match status" value="1"/>
</dbReference>
<feature type="domain" description="GFO/IDH/MocA-like oxidoreductase" evidence="2">
    <location>
        <begin position="134"/>
        <end position="258"/>
    </location>
</feature>
<reference evidence="4" key="1">
    <citation type="journal article" date="2019" name="Int. J. Syst. Evol. Microbiol.">
        <title>The Global Catalogue of Microorganisms (GCM) 10K type strain sequencing project: providing services to taxonomists for standard genome sequencing and annotation.</title>
        <authorList>
            <consortium name="The Broad Institute Genomics Platform"/>
            <consortium name="The Broad Institute Genome Sequencing Center for Infectious Disease"/>
            <person name="Wu L."/>
            <person name="Ma J."/>
        </authorList>
    </citation>
    <scope>NUCLEOTIDE SEQUENCE [LARGE SCALE GENOMIC DNA]</scope>
    <source>
        <strain evidence="4">CCUG 37865</strain>
    </source>
</reference>
<keyword evidence="4" id="KW-1185">Reference proteome</keyword>
<accession>A0ABV8WVR4</accession>
<dbReference type="PANTHER" id="PTHR43249">
    <property type="entry name" value="UDP-N-ACETYL-2-AMINO-2-DEOXY-D-GLUCURONATE OXIDASE"/>
    <property type="match status" value="1"/>
</dbReference>
<proteinExistence type="predicted"/>
<organism evidence="3 4">
    <name type="scientific">Gracilibacillus xinjiangensis</name>
    <dbReference type="NCBI Taxonomy" id="1193282"/>
    <lineage>
        <taxon>Bacteria</taxon>
        <taxon>Bacillati</taxon>
        <taxon>Bacillota</taxon>
        <taxon>Bacilli</taxon>
        <taxon>Bacillales</taxon>
        <taxon>Bacillaceae</taxon>
        <taxon>Gracilibacillus</taxon>
    </lineage>
</organism>
<dbReference type="PANTHER" id="PTHR43249:SF1">
    <property type="entry name" value="D-GLUCOSIDE 3-DEHYDROGENASE"/>
    <property type="match status" value="1"/>
</dbReference>
<gene>
    <name evidence="3" type="ORF">ACFOY7_08170</name>
</gene>